<dbReference type="AlphaFoldDB" id="A0A7C5VTT4"/>
<organism evidence="2">
    <name type="scientific">Thermomicrobium roseum</name>
    <dbReference type="NCBI Taxonomy" id="500"/>
    <lineage>
        <taxon>Bacteria</taxon>
        <taxon>Pseudomonadati</taxon>
        <taxon>Thermomicrobiota</taxon>
        <taxon>Thermomicrobia</taxon>
        <taxon>Thermomicrobiales</taxon>
        <taxon>Thermomicrobiaceae</taxon>
        <taxon>Thermomicrobium</taxon>
    </lineage>
</organism>
<dbReference type="Pfam" id="PF02325">
    <property type="entry name" value="CCB3_YggT"/>
    <property type="match status" value="1"/>
</dbReference>
<feature type="transmembrane region" description="Helical" evidence="1">
    <location>
        <begin position="62"/>
        <end position="83"/>
    </location>
</feature>
<dbReference type="GO" id="GO:0016020">
    <property type="term" value="C:membrane"/>
    <property type="evidence" value="ECO:0007669"/>
    <property type="project" value="InterPro"/>
</dbReference>
<keyword evidence="1" id="KW-0472">Membrane</keyword>
<name>A0A7C5VTT4_THERO</name>
<keyword evidence="1" id="KW-0812">Transmembrane</keyword>
<gene>
    <name evidence="2" type="ORF">ENM21_02105</name>
</gene>
<reference evidence="2" key="1">
    <citation type="journal article" date="2020" name="mSystems">
        <title>Genome- and Community-Level Interaction Insights into Carbon Utilization and Element Cycling Functions of Hydrothermarchaeota in Hydrothermal Sediment.</title>
        <authorList>
            <person name="Zhou Z."/>
            <person name="Liu Y."/>
            <person name="Xu W."/>
            <person name="Pan J."/>
            <person name="Luo Z.H."/>
            <person name="Li M."/>
        </authorList>
    </citation>
    <scope>NUCLEOTIDE SEQUENCE [LARGE SCALE GENOMIC DNA]</scope>
    <source>
        <strain evidence="2">SpSt-1065</strain>
    </source>
</reference>
<accession>A0A7C5VTT4</accession>
<feature type="transmembrane region" description="Helical" evidence="1">
    <location>
        <begin position="7"/>
        <end position="26"/>
    </location>
</feature>
<evidence type="ECO:0000256" key="1">
    <source>
        <dbReference type="SAM" id="Phobius"/>
    </source>
</evidence>
<comment type="caution">
    <text evidence="2">The sequence shown here is derived from an EMBL/GenBank/DDBJ whole genome shotgun (WGS) entry which is preliminary data.</text>
</comment>
<evidence type="ECO:0000313" key="2">
    <source>
        <dbReference type="EMBL" id="HHM95991.1"/>
    </source>
</evidence>
<dbReference type="InterPro" id="IPR003425">
    <property type="entry name" value="CCB3/YggT"/>
</dbReference>
<dbReference type="EMBL" id="DRWX01000105">
    <property type="protein sequence ID" value="HHM95991.1"/>
    <property type="molecule type" value="Genomic_DNA"/>
</dbReference>
<proteinExistence type="predicted"/>
<sequence length="87" mass="9863">MTQEIINVLNWLLAIAMWLVIGRAVLDWLTRGRRTVIHQLFYLLTEPLYRPLRRLLPDAPAAALPLTLILLLLGLRVVLVVVVSRAG</sequence>
<keyword evidence="1" id="KW-1133">Transmembrane helix</keyword>
<protein>
    <submittedName>
        <fullName evidence="2">YggT family protein</fullName>
    </submittedName>
</protein>